<protein>
    <submittedName>
        <fullName evidence="2">AI-2E family transporter</fullName>
    </submittedName>
</protein>
<feature type="transmembrane region" description="Helical" evidence="1">
    <location>
        <begin position="74"/>
        <end position="95"/>
    </location>
</feature>
<dbReference type="AlphaFoldDB" id="A0A3G8M7R7"/>
<gene>
    <name evidence="2" type="ORF">EHO51_11055</name>
</gene>
<feature type="transmembrane region" description="Helical" evidence="1">
    <location>
        <begin position="21"/>
        <end position="39"/>
    </location>
</feature>
<proteinExistence type="predicted"/>
<feature type="transmembrane region" description="Helical" evidence="1">
    <location>
        <begin position="145"/>
        <end position="164"/>
    </location>
</feature>
<accession>A0A3G8M7R7</accession>
<organism evidence="2 3">
    <name type="scientific">Methylocystis rosea</name>
    <dbReference type="NCBI Taxonomy" id="173366"/>
    <lineage>
        <taxon>Bacteria</taxon>
        <taxon>Pseudomonadati</taxon>
        <taxon>Pseudomonadota</taxon>
        <taxon>Alphaproteobacteria</taxon>
        <taxon>Hyphomicrobiales</taxon>
        <taxon>Methylocystaceae</taxon>
        <taxon>Methylocystis</taxon>
    </lineage>
</organism>
<dbReference type="Proteomes" id="UP000273982">
    <property type="component" value="Chromosome"/>
</dbReference>
<name>A0A3G8M7R7_9HYPH</name>
<evidence type="ECO:0000313" key="2">
    <source>
        <dbReference type="EMBL" id="AZG77232.1"/>
    </source>
</evidence>
<keyword evidence="1" id="KW-0812">Transmembrane</keyword>
<dbReference type="KEGG" id="mros:EHO51_11055"/>
<reference evidence="2 3" key="1">
    <citation type="submission" date="2018-11" db="EMBL/GenBank/DDBJ databases">
        <title>Genome squencing of methanotrophic bacteria isolated from alkaline groundwater in Korea.</title>
        <authorList>
            <person name="Nguyen L.N."/>
        </authorList>
    </citation>
    <scope>NUCLEOTIDE SEQUENCE [LARGE SCALE GENOMIC DNA]</scope>
    <source>
        <strain evidence="2 3">GW6</strain>
    </source>
</reference>
<evidence type="ECO:0000313" key="3">
    <source>
        <dbReference type="Proteomes" id="UP000273982"/>
    </source>
</evidence>
<evidence type="ECO:0000256" key="1">
    <source>
        <dbReference type="SAM" id="Phobius"/>
    </source>
</evidence>
<feature type="transmembrane region" description="Helical" evidence="1">
    <location>
        <begin position="45"/>
        <end position="62"/>
    </location>
</feature>
<sequence length="192" mass="20796">MSPVESGMDHSQQTQQVAQTRLLAIISFLLVGFALRQTYAVTMPLAAAFVVIAAVWPVKPWLQRYVPETLSNIGTILALLAVLAAFAGAISFSVAQIGQAFGENSEKLQQLYERVSAWVQSWGGSIGGVGGYGRMIDFAQQALTSVYNIIAYIGVIGVLVAFGLPEVTLLRQKIGQQLGGRERRCFRASAYR</sequence>
<keyword evidence="1" id="KW-0472">Membrane</keyword>
<keyword evidence="1" id="KW-1133">Transmembrane helix</keyword>
<dbReference type="EMBL" id="CP034086">
    <property type="protein sequence ID" value="AZG77232.1"/>
    <property type="molecule type" value="Genomic_DNA"/>
</dbReference>